<keyword evidence="1 4" id="KW-0963">Cytoplasm</keyword>
<dbReference type="HAMAP" id="MF_00688">
    <property type="entry name" value="Leu_Phe_trans"/>
    <property type="match status" value="1"/>
</dbReference>
<comment type="catalytic activity">
    <reaction evidence="4">
        <text>N-terminal L-lysyl-[protein] + L-leucyl-tRNA(Leu) = N-terminal L-leucyl-L-lysyl-[protein] + tRNA(Leu) + H(+)</text>
        <dbReference type="Rhea" id="RHEA:12340"/>
        <dbReference type="Rhea" id="RHEA-COMP:9613"/>
        <dbReference type="Rhea" id="RHEA-COMP:9622"/>
        <dbReference type="Rhea" id="RHEA-COMP:12670"/>
        <dbReference type="Rhea" id="RHEA-COMP:12671"/>
        <dbReference type="ChEBI" id="CHEBI:15378"/>
        <dbReference type="ChEBI" id="CHEBI:65249"/>
        <dbReference type="ChEBI" id="CHEBI:78442"/>
        <dbReference type="ChEBI" id="CHEBI:78494"/>
        <dbReference type="ChEBI" id="CHEBI:133043"/>
        <dbReference type="EC" id="2.3.2.6"/>
    </reaction>
</comment>
<gene>
    <name evidence="4" type="primary">aat</name>
    <name evidence="5" type="ORF">Cflav_PD3577</name>
</gene>
<keyword evidence="3 4" id="KW-0012">Acyltransferase</keyword>
<dbReference type="SUPFAM" id="SSF55729">
    <property type="entry name" value="Acyl-CoA N-acyltransferases (Nat)"/>
    <property type="match status" value="1"/>
</dbReference>
<dbReference type="FunFam" id="3.40.630.70:FF:000001">
    <property type="entry name" value="Leucyl/phenylalanyl-tRNA--protein transferase"/>
    <property type="match status" value="1"/>
</dbReference>
<sequence>MVVLLKDEMPFPDPRGADPEGLVAVGGDLSMDRLLSAYRNGIFPWTVKPVTWWSPDPRGVMELDRFHVSKSLGKTLKKGLFRITRDRAFKEVMEGCAEAAPGRRTTWITPEFINAYTRLHERGYAHSLECWQERKLVGGIYGVAMGGFFAGESMFRRANDASKVALYYLTEHLQNRGFTLFDIQTITPTTKHLGGISISREDYLKRLAQSVVQDCTF</sequence>
<protein>
    <recommendedName>
        <fullName evidence="4">Leucyl/phenylalanyl-tRNA--protein transferase</fullName>
        <ecNumber evidence="4">2.3.2.6</ecNumber>
    </recommendedName>
    <alternativeName>
        <fullName evidence="4">L/F-transferase</fullName>
    </alternativeName>
    <alternativeName>
        <fullName evidence="4">Leucyltransferase</fullName>
    </alternativeName>
    <alternativeName>
        <fullName evidence="4">Phenyalanyltransferase</fullName>
    </alternativeName>
</protein>
<dbReference type="GO" id="GO:0030163">
    <property type="term" value="P:protein catabolic process"/>
    <property type="evidence" value="ECO:0007669"/>
    <property type="project" value="UniProtKB-UniRule"/>
</dbReference>
<keyword evidence="2 4" id="KW-0808">Transferase</keyword>
<dbReference type="GO" id="GO:0008914">
    <property type="term" value="F:leucyl-tRNA--protein transferase activity"/>
    <property type="evidence" value="ECO:0007669"/>
    <property type="project" value="UniProtKB-UniRule"/>
</dbReference>
<proteinExistence type="inferred from homology"/>
<keyword evidence="6" id="KW-1185">Reference proteome</keyword>
<accession>B9XH84</accession>
<comment type="subcellular location">
    <subcellularLocation>
        <location evidence="4">Cytoplasm</location>
    </subcellularLocation>
</comment>
<comment type="function">
    <text evidence="4">Functions in the N-end rule pathway of protein degradation where it conjugates Leu, Phe and, less efficiently, Met from aminoacyl-tRNAs to the N-termini of proteins containing an N-terminal arginine or lysine.</text>
</comment>
<evidence type="ECO:0000256" key="2">
    <source>
        <dbReference type="ARBA" id="ARBA00022679"/>
    </source>
</evidence>
<evidence type="ECO:0000313" key="6">
    <source>
        <dbReference type="Proteomes" id="UP000003688"/>
    </source>
</evidence>
<dbReference type="AlphaFoldDB" id="B9XH84"/>
<dbReference type="OrthoDB" id="9790282at2"/>
<dbReference type="PANTHER" id="PTHR30098:SF2">
    <property type="entry name" value="LEUCYL_PHENYLALANYL-TRNA--PROTEIN TRANSFERASE"/>
    <property type="match status" value="1"/>
</dbReference>
<dbReference type="GO" id="GO:0005737">
    <property type="term" value="C:cytoplasm"/>
    <property type="evidence" value="ECO:0007669"/>
    <property type="project" value="UniProtKB-SubCell"/>
</dbReference>
<dbReference type="Gene3D" id="3.40.630.70">
    <property type="entry name" value="Leucyl/phenylalanyl-tRNA-protein transferase, C-terminal domain"/>
    <property type="match status" value="1"/>
</dbReference>
<dbReference type="Proteomes" id="UP000003688">
    <property type="component" value="Unassembled WGS sequence"/>
</dbReference>
<dbReference type="STRING" id="320771.Cflav_PD3577"/>
<dbReference type="EC" id="2.3.2.6" evidence="4"/>
<evidence type="ECO:0000256" key="1">
    <source>
        <dbReference type="ARBA" id="ARBA00022490"/>
    </source>
</evidence>
<dbReference type="Pfam" id="PF03588">
    <property type="entry name" value="Leu_Phe_trans"/>
    <property type="match status" value="1"/>
</dbReference>
<dbReference type="RefSeq" id="WP_007415178.1">
    <property type="nucleotide sequence ID" value="NZ_ABOX02000014.1"/>
</dbReference>
<dbReference type="Gene3D" id="3.30.70.3550">
    <property type="entry name" value="Leucyl/phenylalanyl-tRNA-protein transferase, N-terminal domain"/>
    <property type="match status" value="1"/>
</dbReference>
<evidence type="ECO:0000256" key="3">
    <source>
        <dbReference type="ARBA" id="ARBA00023315"/>
    </source>
</evidence>
<comment type="catalytic activity">
    <reaction evidence="4">
        <text>L-phenylalanyl-tRNA(Phe) + an N-terminal L-alpha-aminoacyl-[protein] = an N-terminal L-phenylalanyl-L-alpha-aminoacyl-[protein] + tRNA(Phe)</text>
        <dbReference type="Rhea" id="RHEA:43632"/>
        <dbReference type="Rhea" id="RHEA-COMP:9668"/>
        <dbReference type="Rhea" id="RHEA-COMP:9699"/>
        <dbReference type="Rhea" id="RHEA-COMP:10636"/>
        <dbReference type="Rhea" id="RHEA-COMP:10637"/>
        <dbReference type="ChEBI" id="CHEBI:78442"/>
        <dbReference type="ChEBI" id="CHEBI:78531"/>
        <dbReference type="ChEBI" id="CHEBI:78597"/>
        <dbReference type="ChEBI" id="CHEBI:83561"/>
        <dbReference type="EC" id="2.3.2.6"/>
    </reaction>
</comment>
<comment type="catalytic activity">
    <reaction evidence="4">
        <text>N-terminal L-arginyl-[protein] + L-leucyl-tRNA(Leu) = N-terminal L-leucyl-L-arginyl-[protein] + tRNA(Leu) + H(+)</text>
        <dbReference type="Rhea" id="RHEA:50416"/>
        <dbReference type="Rhea" id="RHEA-COMP:9613"/>
        <dbReference type="Rhea" id="RHEA-COMP:9622"/>
        <dbReference type="Rhea" id="RHEA-COMP:12672"/>
        <dbReference type="Rhea" id="RHEA-COMP:12673"/>
        <dbReference type="ChEBI" id="CHEBI:15378"/>
        <dbReference type="ChEBI" id="CHEBI:64719"/>
        <dbReference type="ChEBI" id="CHEBI:78442"/>
        <dbReference type="ChEBI" id="CHEBI:78494"/>
        <dbReference type="ChEBI" id="CHEBI:133044"/>
        <dbReference type="EC" id="2.3.2.6"/>
    </reaction>
</comment>
<dbReference type="PANTHER" id="PTHR30098">
    <property type="entry name" value="LEUCYL/PHENYLALANYL-TRNA--PROTEIN TRANSFERASE"/>
    <property type="match status" value="1"/>
</dbReference>
<comment type="similarity">
    <text evidence="4">Belongs to the L/F-transferase family.</text>
</comment>
<dbReference type="NCBIfam" id="TIGR00667">
    <property type="entry name" value="aat"/>
    <property type="match status" value="1"/>
</dbReference>
<dbReference type="EMBL" id="ABOX02000014">
    <property type="protein sequence ID" value="EEF60719.1"/>
    <property type="molecule type" value="Genomic_DNA"/>
</dbReference>
<dbReference type="InterPro" id="IPR016181">
    <property type="entry name" value="Acyl_CoA_acyltransferase"/>
</dbReference>
<reference evidence="5 6" key="1">
    <citation type="journal article" date="2011" name="J. Bacteriol.">
        <title>Genome sequence of 'Pedosphaera parvula' Ellin514, an aerobic Verrucomicrobial isolate from pasture soil.</title>
        <authorList>
            <person name="Kant R."/>
            <person name="van Passel M.W."/>
            <person name="Sangwan P."/>
            <person name="Palva A."/>
            <person name="Lucas S."/>
            <person name="Copeland A."/>
            <person name="Lapidus A."/>
            <person name="Glavina Del Rio T."/>
            <person name="Dalin E."/>
            <person name="Tice H."/>
            <person name="Bruce D."/>
            <person name="Goodwin L."/>
            <person name="Pitluck S."/>
            <person name="Chertkov O."/>
            <person name="Larimer F.W."/>
            <person name="Land M.L."/>
            <person name="Hauser L."/>
            <person name="Brettin T.S."/>
            <person name="Detter J.C."/>
            <person name="Han S."/>
            <person name="de Vos W.M."/>
            <person name="Janssen P.H."/>
            <person name="Smidt H."/>
        </authorList>
    </citation>
    <scope>NUCLEOTIDE SEQUENCE [LARGE SCALE GENOMIC DNA]</scope>
    <source>
        <strain evidence="5 6">Ellin514</strain>
    </source>
</reference>
<organism evidence="5 6">
    <name type="scientific">Pedosphaera parvula (strain Ellin514)</name>
    <dbReference type="NCBI Taxonomy" id="320771"/>
    <lineage>
        <taxon>Bacteria</taxon>
        <taxon>Pseudomonadati</taxon>
        <taxon>Verrucomicrobiota</taxon>
        <taxon>Pedosphaerae</taxon>
        <taxon>Pedosphaerales</taxon>
        <taxon>Pedosphaeraceae</taxon>
        <taxon>Pedosphaera</taxon>
    </lineage>
</organism>
<dbReference type="InterPro" id="IPR042203">
    <property type="entry name" value="Leu/Phe-tRNA_Trfase_C"/>
</dbReference>
<dbReference type="InterPro" id="IPR004616">
    <property type="entry name" value="Leu/Phe-tRNA_Trfase"/>
</dbReference>
<evidence type="ECO:0000313" key="5">
    <source>
        <dbReference type="EMBL" id="EEF60719.1"/>
    </source>
</evidence>
<evidence type="ECO:0000256" key="4">
    <source>
        <dbReference type="HAMAP-Rule" id="MF_00688"/>
    </source>
</evidence>
<comment type="caution">
    <text evidence="5">The sequence shown here is derived from an EMBL/GenBank/DDBJ whole genome shotgun (WGS) entry which is preliminary data.</text>
</comment>
<dbReference type="InterPro" id="IPR042221">
    <property type="entry name" value="Leu/Phe-tRNA_Trfase_N"/>
</dbReference>
<name>B9XH84_PEDPL</name>